<feature type="region of interest" description="Disordered" evidence="1">
    <location>
        <begin position="1"/>
        <end position="21"/>
    </location>
</feature>
<feature type="compositionally biased region" description="Polar residues" evidence="1">
    <location>
        <begin position="1"/>
        <end position="17"/>
    </location>
</feature>
<name>A0A2U1PG90_ARTAN</name>
<sequence>MSSTSDSYPQTGSSSEQELSDDSVEFMYKVMKQYKAIQDTTTSSRGYVRRDRNEAEEMLMRDYVKPKNLKRVKRPKYPYI</sequence>
<evidence type="ECO:0000256" key="1">
    <source>
        <dbReference type="SAM" id="MobiDB-lite"/>
    </source>
</evidence>
<reference evidence="2 3" key="1">
    <citation type="journal article" date="2018" name="Mol. Plant">
        <title>The genome of Artemisia annua provides insight into the evolution of Asteraceae family and artemisinin biosynthesis.</title>
        <authorList>
            <person name="Shen Q."/>
            <person name="Zhang L."/>
            <person name="Liao Z."/>
            <person name="Wang S."/>
            <person name="Yan T."/>
            <person name="Shi P."/>
            <person name="Liu M."/>
            <person name="Fu X."/>
            <person name="Pan Q."/>
            <person name="Wang Y."/>
            <person name="Lv Z."/>
            <person name="Lu X."/>
            <person name="Zhang F."/>
            <person name="Jiang W."/>
            <person name="Ma Y."/>
            <person name="Chen M."/>
            <person name="Hao X."/>
            <person name="Li L."/>
            <person name="Tang Y."/>
            <person name="Lv G."/>
            <person name="Zhou Y."/>
            <person name="Sun X."/>
            <person name="Brodelius P.E."/>
            <person name="Rose J.K.C."/>
            <person name="Tang K."/>
        </authorList>
    </citation>
    <scope>NUCLEOTIDE SEQUENCE [LARGE SCALE GENOMIC DNA]</scope>
    <source>
        <strain evidence="3">cv. Huhao1</strain>
        <tissue evidence="2">Leaf</tissue>
    </source>
</reference>
<comment type="caution">
    <text evidence="2">The sequence shown here is derived from an EMBL/GenBank/DDBJ whole genome shotgun (WGS) entry which is preliminary data.</text>
</comment>
<dbReference type="AlphaFoldDB" id="A0A2U1PG90"/>
<accession>A0A2U1PG90</accession>
<proteinExistence type="predicted"/>
<organism evidence="2 3">
    <name type="scientific">Artemisia annua</name>
    <name type="common">Sweet wormwood</name>
    <dbReference type="NCBI Taxonomy" id="35608"/>
    <lineage>
        <taxon>Eukaryota</taxon>
        <taxon>Viridiplantae</taxon>
        <taxon>Streptophyta</taxon>
        <taxon>Embryophyta</taxon>
        <taxon>Tracheophyta</taxon>
        <taxon>Spermatophyta</taxon>
        <taxon>Magnoliopsida</taxon>
        <taxon>eudicotyledons</taxon>
        <taxon>Gunneridae</taxon>
        <taxon>Pentapetalae</taxon>
        <taxon>asterids</taxon>
        <taxon>campanulids</taxon>
        <taxon>Asterales</taxon>
        <taxon>Asteraceae</taxon>
        <taxon>Asteroideae</taxon>
        <taxon>Anthemideae</taxon>
        <taxon>Artemisiinae</taxon>
        <taxon>Artemisia</taxon>
    </lineage>
</organism>
<protein>
    <submittedName>
        <fullName evidence="2">Uncharacterized protein</fullName>
    </submittedName>
</protein>
<keyword evidence="3" id="KW-1185">Reference proteome</keyword>
<evidence type="ECO:0000313" key="3">
    <source>
        <dbReference type="Proteomes" id="UP000245207"/>
    </source>
</evidence>
<dbReference type="EMBL" id="PKPP01001193">
    <property type="protein sequence ID" value="PWA84776.1"/>
    <property type="molecule type" value="Genomic_DNA"/>
</dbReference>
<evidence type="ECO:0000313" key="2">
    <source>
        <dbReference type="EMBL" id="PWA84776.1"/>
    </source>
</evidence>
<gene>
    <name evidence="2" type="ORF">CTI12_AA156210</name>
</gene>
<dbReference type="Proteomes" id="UP000245207">
    <property type="component" value="Unassembled WGS sequence"/>
</dbReference>